<gene>
    <name evidence="2" type="ORF">PAXRUDRAFT_589882</name>
</gene>
<proteinExistence type="predicted"/>
<organism evidence="2 3">
    <name type="scientific">Paxillus rubicundulus Ve08.2h10</name>
    <dbReference type="NCBI Taxonomy" id="930991"/>
    <lineage>
        <taxon>Eukaryota</taxon>
        <taxon>Fungi</taxon>
        <taxon>Dikarya</taxon>
        <taxon>Basidiomycota</taxon>
        <taxon>Agaricomycotina</taxon>
        <taxon>Agaricomycetes</taxon>
        <taxon>Agaricomycetidae</taxon>
        <taxon>Boletales</taxon>
        <taxon>Paxilineae</taxon>
        <taxon>Paxillaceae</taxon>
        <taxon>Paxillus</taxon>
    </lineage>
</organism>
<protein>
    <submittedName>
        <fullName evidence="2">Uncharacterized protein</fullName>
    </submittedName>
</protein>
<feature type="region of interest" description="Disordered" evidence="1">
    <location>
        <begin position="1"/>
        <end position="26"/>
    </location>
</feature>
<feature type="compositionally biased region" description="Basic and acidic residues" evidence="1">
    <location>
        <begin position="1"/>
        <end position="14"/>
    </location>
</feature>
<evidence type="ECO:0000313" key="2">
    <source>
        <dbReference type="EMBL" id="KIK92184.1"/>
    </source>
</evidence>
<keyword evidence="3" id="KW-1185">Reference proteome</keyword>
<dbReference type="AlphaFoldDB" id="A0A0D0DZ61"/>
<name>A0A0D0DZ61_9AGAM</name>
<evidence type="ECO:0000313" key="3">
    <source>
        <dbReference type="Proteomes" id="UP000054538"/>
    </source>
</evidence>
<evidence type="ECO:0000256" key="1">
    <source>
        <dbReference type="SAM" id="MobiDB-lite"/>
    </source>
</evidence>
<dbReference type="Proteomes" id="UP000054538">
    <property type="component" value="Unassembled WGS sequence"/>
</dbReference>
<reference evidence="2 3" key="1">
    <citation type="submission" date="2014-04" db="EMBL/GenBank/DDBJ databases">
        <authorList>
            <consortium name="DOE Joint Genome Institute"/>
            <person name="Kuo A."/>
            <person name="Kohler A."/>
            <person name="Jargeat P."/>
            <person name="Nagy L.G."/>
            <person name="Floudas D."/>
            <person name="Copeland A."/>
            <person name="Barry K.W."/>
            <person name="Cichocki N."/>
            <person name="Veneault-Fourrey C."/>
            <person name="LaButti K."/>
            <person name="Lindquist E.A."/>
            <person name="Lipzen A."/>
            <person name="Lundell T."/>
            <person name="Morin E."/>
            <person name="Murat C."/>
            <person name="Sun H."/>
            <person name="Tunlid A."/>
            <person name="Henrissat B."/>
            <person name="Grigoriev I.V."/>
            <person name="Hibbett D.S."/>
            <person name="Martin F."/>
            <person name="Nordberg H.P."/>
            <person name="Cantor M.N."/>
            <person name="Hua S.X."/>
        </authorList>
    </citation>
    <scope>NUCLEOTIDE SEQUENCE [LARGE SCALE GENOMIC DNA]</scope>
    <source>
        <strain evidence="2 3">Ve08.2h10</strain>
    </source>
</reference>
<dbReference type="InParanoid" id="A0A0D0DZ61"/>
<dbReference type="HOGENOM" id="CLU_2655219_0_0_1"/>
<dbReference type="EMBL" id="KN825305">
    <property type="protein sequence ID" value="KIK92184.1"/>
    <property type="molecule type" value="Genomic_DNA"/>
</dbReference>
<accession>A0A0D0DZ61</accession>
<reference evidence="3" key="2">
    <citation type="submission" date="2015-01" db="EMBL/GenBank/DDBJ databases">
        <title>Evolutionary Origins and Diversification of the Mycorrhizal Mutualists.</title>
        <authorList>
            <consortium name="DOE Joint Genome Institute"/>
            <consortium name="Mycorrhizal Genomics Consortium"/>
            <person name="Kohler A."/>
            <person name="Kuo A."/>
            <person name="Nagy L.G."/>
            <person name="Floudas D."/>
            <person name="Copeland A."/>
            <person name="Barry K.W."/>
            <person name="Cichocki N."/>
            <person name="Veneault-Fourrey C."/>
            <person name="LaButti K."/>
            <person name="Lindquist E.A."/>
            <person name="Lipzen A."/>
            <person name="Lundell T."/>
            <person name="Morin E."/>
            <person name="Murat C."/>
            <person name="Riley R."/>
            <person name="Ohm R."/>
            <person name="Sun H."/>
            <person name="Tunlid A."/>
            <person name="Henrissat B."/>
            <person name="Grigoriev I.V."/>
            <person name="Hibbett D.S."/>
            <person name="Martin F."/>
        </authorList>
    </citation>
    <scope>NUCLEOTIDE SEQUENCE [LARGE SCALE GENOMIC DNA]</scope>
    <source>
        <strain evidence="3">Ve08.2h10</strain>
    </source>
</reference>
<sequence>MKSSDGGERRHEQWGENARPWNRTKGLITCGGNKSSVYLGTTAFKAWQRDEIGNDDKSTEPFLEQDAAPQGCPFIV</sequence>